<accession>A0A383B8D8</accession>
<keyword evidence="1" id="KW-1133">Transmembrane helix</keyword>
<gene>
    <name evidence="2" type="ORF">METZ01_LOCUS468542</name>
</gene>
<feature type="transmembrane region" description="Helical" evidence="1">
    <location>
        <begin position="25"/>
        <end position="53"/>
    </location>
</feature>
<sequence>MDYINTAIQFVKDRLAERTSWDGGVIIAVSLSIILFGGLVKVAAWVALGYGIWTLVKGE</sequence>
<reference evidence="2" key="1">
    <citation type="submission" date="2018-05" db="EMBL/GenBank/DDBJ databases">
        <authorList>
            <person name="Lanie J.A."/>
            <person name="Ng W.-L."/>
            <person name="Kazmierczak K.M."/>
            <person name="Andrzejewski T.M."/>
            <person name="Davidsen T.M."/>
            <person name="Wayne K.J."/>
            <person name="Tettelin H."/>
            <person name="Glass J.I."/>
            <person name="Rusch D."/>
            <person name="Podicherti R."/>
            <person name="Tsui H.-C.T."/>
            <person name="Winkler M.E."/>
        </authorList>
    </citation>
    <scope>NUCLEOTIDE SEQUENCE</scope>
</reference>
<dbReference type="AlphaFoldDB" id="A0A383B8D8"/>
<organism evidence="2">
    <name type="scientific">marine metagenome</name>
    <dbReference type="NCBI Taxonomy" id="408172"/>
    <lineage>
        <taxon>unclassified sequences</taxon>
        <taxon>metagenomes</taxon>
        <taxon>ecological metagenomes</taxon>
    </lineage>
</organism>
<protein>
    <submittedName>
        <fullName evidence="2">Uncharacterized protein</fullName>
    </submittedName>
</protein>
<dbReference type="EMBL" id="UINC01197948">
    <property type="protein sequence ID" value="SVE15688.1"/>
    <property type="molecule type" value="Genomic_DNA"/>
</dbReference>
<evidence type="ECO:0000256" key="1">
    <source>
        <dbReference type="SAM" id="Phobius"/>
    </source>
</evidence>
<proteinExistence type="predicted"/>
<name>A0A383B8D8_9ZZZZ</name>
<keyword evidence="1" id="KW-0472">Membrane</keyword>
<keyword evidence="1" id="KW-0812">Transmembrane</keyword>
<evidence type="ECO:0000313" key="2">
    <source>
        <dbReference type="EMBL" id="SVE15688.1"/>
    </source>
</evidence>